<dbReference type="InterPro" id="IPR014752">
    <property type="entry name" value="Arrestin-like_C"/>
</dbReference>
<evidence type="ECO:0000313" key="3">
    <source>
        <dbReference type="Proteomes" id="UP000267096"/>
    </source>
</evidence>
<reference evidence="2 3" key="2">
    <citation type="submission" date="2018-11" db="EMBL/GenBank/DDBJ databases">
        <authorList>
            <consortium name="Pathogen Informatics"/>
        </authorList>
    </citation>
    <scope>NUCLEOTIDE SEQUENCE [LARGE SCALE GENOMIC DNA]</scope>
</reference>
<organism evidence="4">
    <name type="scientific">Anisakis simplex</name>
    <name type="common">Herring worm</name>
    <dbReference type="NCBI Taxonomy" id="6269"/>
    <lineage>
        <taxon>Eukaryota</taxon>
        <taxon>Metazoa</taxon>
        <taxon>Ecdysozoa</taxon>
        <taxon>Nematoda</taxon>
        <taxon>Chromadorea</taxon>
        <taxon>Rhabditida</taxon>
        <taxon>Spirurina</taxon>
        <taxon>Ascaridomorpha</taxon>
        <taxon>Ascaridoidea</taxon>
        <taxon>Anisakidae</taxon>
        <taxon>Anisakis</taxon>
        <taxon>Anisakis simplex complex</taxon>
    </lineage>
</organism>
<reference evidence="4" key="1">
    <citation type="submission" date="2017-02" db="UniProtKB">
        <authorList>
            <consortium name="WormBaseParasite"/>
        </authorList>
    </citation>
    <scope>IDENTIFICATION</scope>
</reference>
<name>A0A0M3JBX0_ANISI</name>
<feature type="domain" description="Arrestin C-terminal-like" evidence="1">
    <location>
        <begin position="6"/>
        <end position="84"/>
    </location>
</feature>
<dbReference type="Proteomes" id="UP000267096">
    <property type="component" value="Unassembled WGS sequence"/>
</dbReference>
<proteinExistence type="predicted"/>
<dbReference type="Gene3D" id="2.60.40.640">
    <property type="match status" value="1"/>
</dbReference>
<evidence type="ECO:0000313" key="4">
    <source>
        <dbReference type="WBParaSite" id="ASIM_0000509801-mRNA-1"/>
    </source>
</evidence>
<protein>
    <submittedName>
        <fullName evidence="4">Arrestin_C domain-containing protein</fullName>
    </submittedName>
</protein>
<keyword evidence="3" id="KW-1185">Reference proteome</keyword>
<evidence type="ECO:0000259" key="1">
    <source>
        <dbReference type="Pfam" id="PF02752"/>
    </source>
</evidence>
<dbReference type="WBParaSite" id="ASIM_0000509801-mRNA-1">
    <property type="protein sequence ID" value="ASIM_0000509801-mRNA-1"/>
    <property type="gene ID" value="ASIM_0000509801"/>
</dbReference>
<dbReference type="AlphaFoldDB" id="A0A0M3JBX0"/>
<evidence type="ECO:0000313" key="2">
    <source>
        <dbReference type="EMBL" id="VDK24697.1"/>
    </source>
</evidence>
<sequence>MIVQAKTFAGSEHVKTSNSVIVKKEKGEISPNSTFEWDGETVVLPSIPPRLSRCKIIEIIYTLELQADSTVSAVLPIHIGTIPLLSDLMARARNGRVETNGRVRGSTENGAESIVQVSCSTNSTEKCVENYDLFR</sequence>
<dbReference type="OrthoDB" id="2333384at2759"/>
<accession>A0A0M3JBX0</accession>
<gene>
    <name evidence="2" type="ORF">ASIM_LOCUS4902</name>
</gene>
<dbReference type="InterPro" id="IPR011022">
    <property type="entry name" value="Arrestin_C-like"/>
</dbReference>
<dbReference type="EMBL" id="UYRR01009089">
    <property type="protein sequence ID" value="VDK24697.1"/>
    <property type="molecule type" value="Genomic_DNA"/>
</dbReference>
<dbReference type="Pfam" id="PF02752">
    <property type="entry name" value="Arrestin_C"/>
    <property type="match status" value="1"/>
</dbReference>